<keyword evidence="8 17" id="KW-0963">Cytoplasm</keyword>
<evidence type="ECO:0000256" key="12">
    <source>
        <dbReference type="ARBA" id="ARBA00022833"/>
    </source>
</evidence>
<comment type="subcellular location">
    <subcellularLocation>
        <location evidence="3 17">Cytoplasm</location>
    </subcellularLocation>
</comment>
<feature type="binding site" evidence="17">
    <location>
        <position position="153"/>
    </location>
    <ligand>
        <name>NAD(+)</name>
        <dbReference type="ChEBI" id="CHEBI:57540"/>
    </ligand>
</feature>
<evidence type="ECO:0000256" key="11">
    <source>
        <dbReference type="ARBA" id="ARBA00022741"/>
    </source>
</evidence>
<feature type="domain" description="3-dehydroquinate synthase N-terminal" evidence="18">
    <location>
        <begin position="71"/>
        <end position="180"/>
    </location>
</feature>
<feature type="binding site" evidence="17">
    <location>
        <begin position="171"/>
        <end position="174"/>
    </location>
    <ligand>
        <name>NAD(+)</name>
        <dbReference type="ChEBI" id="CHEBI:57540"/>
    </ligand>
</feature>
<evidence type="ECO:0000256" key="15">
    <source>
        <dbReference type="ARBA" id="ARBA00023239"/>
    </source>
</evidence>
<dbReference type="InterPro" id="IPR030960">
    <property type="entry name" value="DHQS/DOIS_N"/>
</dbReference>
<evidence type="ECO:0000256" key="6">
    <source>
        <dbReference type="ARBA" id="ARBA00013031"/>
    </source>
</evidence>
<dbReference type="Pfam" id="PF01761">
    <property type="entry name" value="DHQ_synthase"/>
    <property type="match status" value="1"/>
</dbReference>
<dbReference type="InterPro" id="IPR056179">
    <property type="entry name" value="DHQS_C"/>
</dbReference>
<comment type="pathway">
    <text evidence="4 17">Metabolic intermediate biosynthesis; chorismate biosynthesis; chorismate from D-erythrose 4-phosphate and phosphoenolpyruvate: step 2/7.</text>
</comment>
<keyword evidence="16 17" id="KW-0170">Cobalt</keyword>
<dbReference type="Proteomes" id="UP000284219">
    <property type="component" value="Unassembled WGS sequence"/>
</dbReference>
<dbReference type="Gene3D" id="1.20.1090.10">
    <property type="entry name" value="Dehydroquinate synthase-like - alpha domain"/>
    <property type="match status" value="1"/>
</dbReference>
<evidence type="ECO:0000313" key="20">
    <source>
        <dbReference type="EMBL" id="RKD25708.1"/>
    </source>
</evidence>
<keyword evidence="15 17" id="KW-0456">Lyase</keyword>
<feature type="domain" description="3-dehydroquinate synthase C-terminal" evidence="19">
    <location>
        <begin position="183"/>
        <end position="328"/>
    </location>
</feature>
<dbReference type="PANTHER" id="PTHR43622">
    <property type="entry name" value="3-DEHYDROQUINATE SYNTHASE"/>
    <property type="match status" value="1"/>
</dbReference>
<dbReference type="GO" id="GO:0000166">
    <property type="term" value="F:nucleotide binding"/>
    <property type="evidence" value="ECO:0007669"/>
    <property type="project" value="UniProtKB-KW"/>
</dbReference>
<evidence type="ECO:0000256" key="5">
    <source>
        <dbReference type="ARBA" id="ARBA00005412"/>
    </source>
</evidence>
<dbReference type="EC" id="4.2.3.4" evidence="6 17"/>
<evidence type="ECO:0000256" key="1">
    <source>
        <dbReference type="ARBA" id="ARBA00001393"/>
    </source>
</evidence>
<keyword evidence="13 17" id="KW-0520">NAD</keyword>
<dbReference type="AlphaFoldDB" id="A0A419SN38"/>
<comment type="catalytic activity">
    <reaction evidence="1 17">
        <text>7-phospho-2-dehydro-3-deoxy-D-arabino-heptonate = 3-dehydroquinate + phosphate</text>
        <dbReference type="Rhea" id="RHEA:21968"/>
        <dbReference type="ChEBI" id="CHEBI:32364"/>
        <dbReference type="ChEBI" id="CHEBI:43474"/>
        <dbReference type="ChEBI" id="CHEBI:58394"/>
        <dbReference type="EC" id="4.2.3.4"/>
    </reaction>
</comment>
<dbReference type="InterPro" id="IPR050071">
    <property type="entry name" value="Dehydroquinate_synthase"/>
</dbReference>
<evidence type="ECO:0000256" key="14">
    <source>
        <dbReference type="ARBA" id="ARBA00023141"/>
    </source>
</evidence>
<evidence type="ECO:0000256" key="7">
    <source>
        <dbReference type="ARBA" id="ARBA00017684"/>
    </source>
</evidence>
<evidence type="ECO:0000256" key="16">
    <source>
        <dbReference type="ARBA" id="ARBA00023285"/>
    </source>
</evidence>
<dbReference type="CDD" id="cd08195">
    <property type="entry name" value="DHQS"/>
    <property type="match status" value="1"/>
</dbReference>
<dbReference type="InterPro" id="IPR016037">
    <property type="entry name" value="DHQ_synth_AroB"/>
</dbReference>
<evidence type="ECO:0000256" key="8">
    <source>
        <dbReference type="ARBA" id="ARBA00022490"/>
    </source>
</evidence>
<evidence type="ECO:0000256" key="17">
    <source>
        <dbReference type="HAMAP-Rule" id="MF_00110"/>
    </source>
</evidence>
<feature type="binding site" evidence="17">
    <location>
        <position position="266"/>
    </location>
    <ligand>
        <name>Zn(2+)</name>
        <dbReference type="ChEBI" id="CHEBI:29105"/>
    </ligand>
</feature>
<evidence type="ECO:0000256" key="10">
    <source>
        <dbReference type="ARBA" id="ARBA00022723"/>
    </source>
</evidence>
<dbReference type="Pfam" id="PF24621">
    <property type="entry name" value="DHQS_C"/>
    <property type="match status" value="1"/>
</dbReference>
<keyword evidence="12 17" id="KW-0862">Zinc</keyword>
<dbReference type="UniPathway" id="UPA00053">
    <property type="reaction ID" value="UER00085"/>
</dbReference>
<gene>
    <name evidence="17" type="primary">aroB</name>
    <name evidence="20" type="ORF">BEP19_01845</name>
</gene>
<protein>
    <recommendedName>
        <fullName evidence="7 17">3-dehydroquinate synthase</fullName>
        <shortName evidence="17">DHQS</shortName>
        <ecNumber evidence="6 17">4.2.3.4</ecNumber>
    </recommendedName>
</protein>
<dbReference type="PIRSF" id="PIRSF001455">
    <property type="entry name" value="DHQ_synth"/>
    <property type="match status" value="1"/>
</dbReference>
<evidence type="ECO:0000259" key="19">
    <source>
        <dbReference type="Pfam" id="PF24621"/>
    </source>
</evidence>
<dbReference type="PANTHER" id="PTHR43622:SF7">
    <property type="entry name" value="3-DEHYDROQUINATE SYNTHASE, CHLOROPLASTIC"/>
    <property type="match status" value="1"/>
</dbReference>
<proteinExistence type="inferred from homology"/>
<keyword evidence="9 17" id="KW-0028">Amino-acid biosynthesis</keyword>
<dbReference type="Gene3D" id="3.40.50.1970">
    <property type="match status" value="1"/>
</dbReference>
<keyword evidence="21" id="KW-1185">Reference proteome</keyword>
<dbReference type="GO" id="GO:0005737">
    <property type="term" value="C:cytoplasm"/>
    <property type="evidence" value="ECO:0007669"/>
    <property type="project" value="UniProtKB-SubCell"/>
</dbReference>
<comment type="caution">
    <text evidence="17">Lacks conserved residue(s) required for the propagation of feature annotation.</text>
</comment>
<keyword evidence="14 17" id="KW-0057">Aromatic amino acid biosynthesis</keyword>
<dbReference type="EMBL" id="MCHY01000006">
    <property type="protein sequence ID" value="RKD25708.1"/>
    <property type="molecule type" value="Genomic_DNA"/>
</dbReference>
<dbReference type="NCBIfam" id="TIGR01357">
    <property type="entry name" value="aroB"/>
    <property type="match status" value="1"/>
</dbReference>
<evidence type="ECO:0000313" key="21">
    <source>
        <dbReference type="Proteomes" id="UP000284219"/>
    </source>
</evidence>
<comment type="cofactor">
    <cofactor evidence="17">
        <name>Co(2+)</name>
        <dbReference type="ChEBI" id="CHEBI:48828"/>
    </cofactor>
    <cofactor evidence="17">
        <name>Zn(2+)</name>
        <dbReference type="ChEBI" id="CHEBI:29105"/>
    </cofactor>
    <text evidence="17">Binds 1 divalent metal cation per subunit. Can use either Co(2+) or Zn(2+).</text>
</comment>
<feature type="binding site" evidence="17">
    <location>
        <begin position="108"/>
        <end position="112"/>
    </location>
    <ligand>
        <name>NAD(+)</name>
        <dbReference type="ChEBI" id="CHEBI:57540"/>
    </ligand>
</feature>
<organism evidence="20 21">
    <name type="scientific">Ammoniphilus oxalaticus</name>
    <dbReference type="NCBI Taxonomy" id="66863"/>
    <lineage>
        <taxon>Bacteria</taxon>
        <taxon>Bacillati</taxon>
        <taxon>Bacillota</taxon>
        <taxon>Bacilli</taxon>
        <taxon>Bacillales</taxon>
        <taxon>Paenibacillaceae</taxon>
        <taxon>Aneurinibacillus group</taxon>
        <taxon>Ammoniphilus</taxon>
    </lineage>
</organism>
<feature type="binding site" evidence="17">
    <location>
        <begin position="132"/>
        <end position="133"/>
    </location>
    <ligand>
        <name>NAD(+)</name>
        <dbReference type="ChEBI" id="CHEBI:57540"/>
    </ligand>
</feature>
<dbReference type="GO" id="GO:0009423">
    <property type="term" value="P:chorismate biosynthetic process"/>
    <property type="evidence" value="ECO:0007669"/>
    <property type="project" value="UniProtKB-UniRule"/>
</dbReference>
<accession>A0A419SN38</accession>
<comment type="cofactor">
    <cofactor evidence="2 17">
        <name>NAD(+)</name>
        <dbReference type="ChEBI" id="CHEBI:57540"/>
    </cofactor>
</comment>
<comment type="caution">
    <text evidence="20">The sequence shown here is derived from an EMBL/GenBank/DDBJ whole genome shotgun (WGS) entry which is preliminary data.</text>
</comment>
<dbReference type="GO" id="GO:0009073">
    <property type="term" value="P:aromatic amino acid family biosynthetic process"/>
    <property type="evidence" value="ECO:0007669"/>
    <property type="project" value="UniProtKB-KW"/>
</dbReference>
<dbReference type="RefSeq" id="WP_120188380.1">
    <property type="nucleotide sequence ID" value="NZ_MCHY01000006.1"/>
</dbReference>
<reference evidence="20 21" key="1">
    <citation type="submission" date="2016-08" db="EMBL/GenBank/DDBJ databases">
        <title>Novel Firmicute Genomes.</title>
        <authorList>
            <person name="Poppleton D.I."/>
            <person name="Gribaldo S."/>
        </authorList>
    </citation>
    <scope>NUCLEOTIDE SEQUENCE [LARGE SCALE GENOMIC DNA]</scope>
    <source>
        <strain evidence="20 21">RAOx-1</strain>
    </source>
</reference>
<evidence type="ECO:0000256" key="9">
    <source>
        <dbReference type="ARBA" id="ARBA00022605"/>
    </source>
</evidence>
<feature type="binding site" evidence="17">
    <location>
        <position position="186"/>
    </location>
    <ligand>
        <name>Zn(2+)</name>
        <dbReference type="ChEBI" id="CHEBI:29105"/>
    </ligand>
</feature>
<keyword evidence="11 17" id="KW-0547">Nucleotide-binding</keyword>
<dbReference type="SUPFAM" id="SSF56796">
    <property type="entry name" value="Dehydroquinate synthase-like"/>
    <property type="match status" value="1"/>
</dbReference>
<dbReference type="GO" id="GO:0003856">
    <property type="term" value="F:3-dehydroquinate synthase activity"/>
    <property type="evidence" value="ECO:0007669"/>
    <property type="project" value="UniProtKB-UniRule"/>
</dbReference>
<dbReference type="HAMAP" id="MF_00110">
    <property type="entry name" value="DHQ_synthase"/>
    <property type="match status" value="1"/>
</dbReference>
<comment type="function">
    <text evidence="17">Catalyzes the conversion of 3-deoxy-D-arabino-heptulosonate 7-phosphate (DAHP) to dehydroquinate (DHQ).</text>
</comment>
<dbReference type="GO" id="GO:0008652">
    <property type="term" value="P:amino acid biosynthetic process"/>
    <property type="evidence" value="ECO:0007669"/>
    <property type="project" value="UniProtKB-KW"/>
</dbReference>
<evidence type="ECO:0000256" key="2">
    <source>
        <dbReference type="ARBA" id="ARBA00001911"/>
    </source>
</evidence>
<feature type="binding site" evidence="17">
    <location>
        <position position="144"/>
    </location>
    <ligand>
        <name>NAD(+)</name>
        <dbReference type="ChEBI" id="CHEBI:57540"/>
    </ligand>
</feature>
<dbReference type="FunFam" id="3.40.50.1970:FF:000001">
    <property type="entry name" value="3-dehydroquinate synthase"/>
    <property type="match status" value="1"/>
</dbReference>
<dbReference type="GO" id="GO:0046872">
    <property type="term" value="F:metal ion binding"/>
    <property type="evidence" value="ECO:0007669"/>
    <property type="project" value="UniProtKB-KW"/>
</dbReference>
<evidence type="ECO:0000256" key="4">
    <source>
        <dbReference type="ARBA" id="ARBA00004661"/>
    </source>
</evidence>
<dbReference type="InterPro" id="IPR030963">
    <property type="entry name" value="DHQ_synth_fam"/>
</dbReference>
<dbReference type="OrthoDB" id="9806583at2"/>
<evidence type="ECO:0000256" key="3">
    <source>
        <dbReference type="ARBA" id="ARBA00004496"/>
    </source>
</evidence>
<keyword evidence="10 17" id="KW-0479">Metal-binding</keyword>
<evidence type="ECO:0000256" key="13">
    <source>
        <dbReference type="ARBA" id="ARBA00023027"/>
    </source>
</evidence>
<sequence>MNQLTVDLGERSYPILIGKGLLRQLPQQLAARGIEPRQTLFIVSDEHVAPLYLEQVVNGLEQAGYRCGYHIVPAGEQVKSLAYLEEITGKALEIGLDRNSVFLALGGGVIGDLTGFCAAAYMRGVPFVQIPTTLLAHDSSVGGKVAVNHPLGKNIIGAFHQPSLVLYDTETLTTLPKREIYAGFAEVLKHGLIWSESFTNWLSDNASSLLSLESPFIEEAIQQGCAIKAEVVSNDEREQGLRAILNLGHTFGHALEAISSYGGLIHGEAISIGMVAAALLAERIGLTKAEDRVAERTISLLKQYHLPVQLPSAFAIDDILAAMRHDKKGKDGKFVFVLPTAIGAVEIVENVDEADIIETLKICKEVE</sequence>
<name>A0A419SN38_9BACL</name>
<evidence type="ECO:0000259" key="18">
    <source>
        <dbReference type="Pfam" id="PF01761"/>
    </source>
</evidence>
<comment type="similarity">
    <text evidence="5 17">Belongs to the sugar phosphate cyclases superfamily. Dehydroquinate synthase family.</text>
</comment>
<feature type="binding site" evidence="17">
    <location>
        <position position="249"/>
    </location>
    <ligand>
        <name>Zn(2+)</name>
        <dbReference type="ChEBI" id="CHEBI:29105"/>
    </ligand>
</feature>